<accession>A0A8K0TKJ2</accession>
<protein>
    <submittedName>
        <fullName evidence="3">Uncharacterized protein</fullName>
    </submittedName>
</protein>
<feature type="compositionally biased region" description="Low complexity" evidence="1">
    <location>
        <begin position="85"/>
        <end position="102"/>
    </location>
</feature>
<proteinExistence type="predicted"/>
<feature type="chain" id="PRO_5035453931" evidence="2">
    <location>
        <begin position="29"/>
        <end position="621"/>
    </location>
</feature>
<evidence type="ECO:0000313" key="4">
    <source>
        <dbReference type="Proteomes" id="UP000813385"/>
    </source>
</evidence>
<keyword evidence="4" id="KW-1185">Reference proteome</keyword>
<feature type="compositionally biased region" description="Acidic residues" evidence="1">
    <location>
        <begin position="135"/>
        <end position="146"/>
    </location>
</feature>
<comment type="caution">
    <text evidence="3">The sequence shown here is derived from an EMBL/GenBank/DDBJ whole genome shotgun (WGS) entry which is preliminary data.</text>
</comment>
<organism evidence="3 4">
    <name type="scientific">Plectosphaerella cucumerina</name>
    <dbReference type="NCBI Taxonomy" id="40658"/>
    <lineage>
        <taxon>Eukaryota</taxon>
        <taxon>Fungi</taxon>
        <taxon>Dikarya</taxon>
        <taxon>Ascomycota</taxon>
        <taxon>Pezizomycotina</taxon>
        <taxon>Sordariomycetes</taxon>
        <taxon>Hypocreomycetidae</taxon>
        <taxon>Glomerellales</taxon>
        <taxon>Plectosphaerellaceae</taxon>
        <taxon>Plectosphaerella</taxon>
    </lineage>
</organism>
<dbReference type="Proteomes" id="UP000813385">
    <property type="component" value="Unassembled WGS sequence"/>
</dbReference>
<keyword evidence="2" id="KW-0732">Signal</keyword>
<gene>
    <name evidence="3" type="ORF">B0T11DRAFT_297432</name>
</gene>
<evidence type="ECO:0000256" key="1">
    <source>
        <dbReference type="SAM" id="MobiDB-lite"/>
    </source>
</evidence>
<evidence type="ECO:0000313" key="3">
    <source>
        <dbReference type="EMBL" id="KAH7361926.1"/>
    </source>
</evidence>
<feature type="region of interest" description="Disordered" evidence="1">
    <location>
        <begin position="66"/>
        <end position="150"/>
    </location>
</feature>
<sequence>MSRAALPSKAVAFVLLVFVALFATQASAKYIKSKLSRAEFELQLPLACPDTCGIWCDRCPTRDLGIPPSTTDEDGNIIINPDAKTNPSSTTTLPAPSSTSKPQTGGPLELGDEDSVAPPNPNVPLIGADGQIFQPEDDTGGDDDESTPIVSPEMLSSTFKTKRSALSKRQDNDDIIKSGVSRPETWGAGPRDWWSKMNGIIEDRGLILDYTPRSSSRVEYFDTSELDVRQTLPDANRAGGVPVLRGSTLLVAASNLGIYIGHFWESPNFVAINTTASQEGQGLVWNPELQKRSWMFGVQGFMHYGTFDWHNATKISDKYRYVGNNDALRDLVRPGMILDEKSTQWREFRLFHPRDPHRGPPGTVAKNEKKMNELRTWLAKFLYLKEEQIVRHAPFYEPNGLVDLLEGSHKPTDYHNIFTWQYGSLVNKPSTRDDGDREFRATFNGDTIVDMSRTWKNTRLTNDMCRLHVTVNAIQTSDVVQKQMELRVGLHQPGDKHVYEATHWRYPVQYVNDDDGTKQVIKLSKEVTGLKEAVYFSFTRGEKEVVKFYGQKPNYEDWHIEFQYGEDEDQKFKYEDMDTDATAQCRGGAWKLWTPDAAFKRESVCRFKCDVDFTPDPPSKE</sequence>
<evidence type="ECO:0000256" key="2">
    <source>
        <dbReference type="SAM" id="SignalP"/>
    </source>
</evidence>
<dbReference type="AlphaFoldDB" id="A0A8K0TKJ2"/>
<dbReference type="OrthoDB" id="4789934at2759"/>
<reference evidence="3" key="1">
    <citation type="journal article" date="2021" name="Nat. Commun.">
        <title>Genetic determinants of endophytism in the Arabidopsis root mycobiome.</title>
        <authorList>
            <person name="Mesny F."/>
            <person name="Miyauchi S."/>
            <person name="Thiergart T."/>
            <person name="Pickel B."/>
            <person name="Atanasova L."/>
            <person name="Karlsson M."/>
            <person name="Huettel B."/>
            <person name="Barry K.W."/>
            <person name="Haridas S."/>
            <person name="Chen C."/>
            <person name="Bauer D."/>
            <person name="Andreopoulos W."/>
            <person name="Pangilinan J."/>
            <person name="LaButti K."/>
            <person name="Riley R."/>
            <person name="Lipzen A."/>
            <person name="Clum A."/>
            <person name="Drula E."/>
            <person name="Henrissat B."/>
            <person name="Kohler A."/>
            <person name="Grigoriev I.V."/>
            <person name="Martin F.M."/>
            <person name="Hacquard S."/>
        </authorList>
    </citation>
    <scope>NUCLEOTIDE SEQUENCE</scope>
    <source>
        <strain evidence="3">MPI-CAGE-AT-0016</strain>
    </source>
</reference>
<name>A0A8K0TKJ2_9PEZI</name>
<dbReference type="EMBL" id="JAGPXD010000003">
    <property type="protein sequence ID" value="KAH7361926.1"/>
    <property type="molecule type" value="Genomic_DNA"/>
</dbReference>
<feature type="signal peptide" evidence="2">
    <location>
        <begin position="1"/>
        <end position="28"/>
    </location>
</feature>